<sequence>MDLLPHNTLVLTVYIFAFLTGLPSNLLAMYTFLLKVRQKPTPIDILLLNLTISDIILLLFLPFKMVEAASGMSWLLPDFLCPLTGFCYYSSIYISTLFLTGVSVERYLGVAYPIKYKLNRRPSYAVVASVFFWLLACSHCSIVYIVQYRVVGVNQTDSTPSNISKCYEKFSPSQLQILLPVRLEICVCLFCLPFLITLFCYVNLIRILSSLPNIQTRRKQRAVGLAVATLLNFAICFAPYNISHIVGFIQNDSPPWRVYALLLSTLNASLDPAIFYFSSTAIQQTFAKCFANVGRKIQAFMPRCYWLCLTCCETEGDNTTGIDKSSISNMRELTIERTGMRR</sequence>
<proteinExistence type="predicted"/>
<keyword evidence="2" id="KW-1185">Reference proteome</keyword>
<evidence type="ECO:0000313" key="1">
    <source>
        <dbReference type="EMBL" id="KAH8008189.1"/>
    </source>
</evidence>
<dbReference type="Proteomes" id="UP000827872">
    <property type="component" value="Linkage Group LG06"/>
</dbReference>
<accession>A0ACB8FT10</accession>
<gene>
    <name evidence="1" type="ORF">K3G42_028236</name>
</gene>
<organism evidence="1 2">
    <name type="scientific">Sphaerodactylus townsendi</name>
    <dbReference type="NCBI Taxonomy" id="933632"/>
    <lineage>
        <taxon>Eukaryota</taxon>
        <taxon>Metazoa</taxon>
        <taxon>Chordata</taxon>
        <taxon>Craniata</taxon>
        <taxon>Vertebrata</taxon>
        <taxon>Euteleostomi</taxon>
        <taxon>Lepidosauria</taxon>
        <taxon>Squamata</taxon>
        <taxon>Bifurcata</taxon>
        <taxon>Gekkota</taxon>
        <taxon>Sphaerodactylidae</taxon>
        <taxon>Sphaerodactylus</taxon>
    </lineage>
</organism>
<evidence type="ECO:0000313" key="2">
    <source>
        <dbReference type="Proteomes" id="UP000827872"/>
    </source>
</evidence>
<comment type="caution">
    <text evidence="1">The sequence shown here is derived from an EMBL/GenBank/DDBJ whole genome shotgun (WGS) entry which is preliminary data.</text>
</comment>
<dbReference type="EMBL" id="CM037619">
    <property type="protein sequence ID" value="KAH8008189.1"/>
    <property type="molecule type" value="Genomic_DNA"/>
</dbReference>
<protein>
    <submittedName>
        <fullName evidence="1">Uncharacterized protein</fullName>
    </submittedName>
</protein>
<name>A0ACB8FT10_9SAUR</name>
<reference evidence="1" key="1">
    <citation type="submission" date="2021-08" db="EMBL/GenBank/DDBJ databases">
        <title>The first chromosome-level gecko genome reveals the dynamic sex chromosomes of Neotropical dwarf geckos (Sphaerodactylidae: Sphaerodactylus).</title>
        <authorList>
            <person name="Pinto B.J."/>
            <person name="Keating S.E."/>
            <person name="Gamble T."/>
        </authorList>
    </citation>
    <scope>NUCLEOTIDE SEQUENCE</scope>
    <source>
        <strain evidence="1">TG3544</strain>
    </source>
</reference>